<accession>A0A8J4GYR2</accession>
<dbReference type="PANTHER" id="PTHR15239:SF6">
    <property type="entry name" value="RIBOSOME QUALITY CONTROL COMPLEX SUBUNIT NEMF"/>
    <property type="match status" value="1"/>
</dbReference>
<dbReference type="GO" id="GO:0043023">
    <property type="term" value="F:ribosomal large subunit binding"/>
    <property type="evidence" value="ECO:0007669"/>
    <property type="project" value="UniProtKB-UniRule"/>
</dbReference>
<dbReference type="GO" id="GO:0019843">
    <property type="term" value="F:rRNA binding"/>
    <property type="evidence" value="ECO:0007669"/>
    <property type="project" value="UniProtKB-UniRule"/>
</dbReference>
<dbReference type="RefSeq" id="WP_213410295.1">
    <property type="nucleotide sequence ID" value="NZ_BOVK01000006.1"/>
</dbReference>
<keyword evidence="3 5" id="KW-0694">RNA-binding</keyword>
<dbReference type="GO" id="GO:0072344">
    <property type="term" value="P:rescue of stalled ribosome"/>
    <property type="evidence" value="ECO:0007669"/>
    <property type="project" value="UniProtKB-UniRule"/>
</dbReference>
<comment type="function">
    <text evidence="5">Key component of the ribosome quality control system (RQC), a ribosome-associated complex that mediates the extraction of incompletely synthesized nascent chains from stalled ribosomes and their subsequent degradation. RqcH recruits Ala-charged tRNA, and with RqcP directs the elongation of stalled nascent chains on 50S ribosomal subunits, leading to non-templated C-terminal alanine extensions (Ala tail). The Ala tail promotes nascent chain degradation. May add between 1 and at least 8 Ala residues. Binds to stalled 50S ribosomal subunits.</text>
</comment>
<dbReference type="Proteomes" id="UP000677918">
    <property type="component" value="Unassembled WGS sequence"/>
</dbReference>
<comment type="similarity">
    <text evidence="5">Belongs to the NEMF family.</text>
</comment>
<dbReference type="InterPro" id="IPR043682">
    <property type="entry name" value="RqcH_bacterial"/>
</dbReference>
<dbReference type="InterPro" id="IPR008532">
    <property type="entry name" value="NFACT_RNA-bd"/>
</dbReference>
<feature type="domain" description="NFACT RNA-binding" evidence="6">
    <location>
        <begin position="472"/>
        <end position="560"/>
    </location>
</feature>
<evidence type="ECO:0000313" key="8">
    <source>
        <dbReference type="Proteomes" id="UP000677918"/>
    </source>
</evidence>
<reference evidence="7" key="1">
    <citation type="submission" date="2021-04" db="EMBL/GenBank/DDBJ databases">
        <title>Draft genome sequence of Xylanibacillus composti strain K13.</title>
        <authorList>
            <person name="Uke A."/>
            <person name="Chhe C."/>
            <person name="Baramee S."/>
            <person name="Kosugi A."/>
        </authorList>
    </citation>
    <scope>NUCLEOTIDE SEQUENCE</scope>
    <source>
        <strain evidence="7">K13</strain>
    </source>
</reference>
<evidence type="ECO:0000256" key="5">
    <source>
        <dbReference type="HAMAP-Rule" id="MF_00844"/>
    </source>
</evidence>
<dbReference type="GO" id="GO:1990112">
    <property type="term" value="C:RQC complex"/>
    <property type="evidence" value="ECO:0007669"/>
    <property type="project" value="TreeGrafter"/>
</dbReference>
<dbReference type="Gene3D" id="3.40.970.40">
    <property type="entry name" value="fibrinogen binding protein from staphylococcus aureus domain like"/>
    <property type="match status" value="1"/>
</dbReference>
<evidence type="ECO:0000256" key="4">
    <source>
        <dbReference type="ARBA" id="ARBA00022917"/>
    </source>
</evidence>
<dbReference type="Gene3D" id="2.30.310.10">
    <property type="entry name" value="ibrinogen binding protein from staphylococcus aureus domain"/>
    <property type="match status" value="1"/>
</dbReference>
<keyword evidence="4 5" id="KW-0648">Protein biosynthesis</keyword>
<comment type="subunit">
    <text evidence="5">Associates with stalled 50S ribosomal subunits. Binds to RqcP.</text>
</comment>
<dbReference type="AlphaFoldDB" id="A0A8J4GYR2"/>
<gene>
    <name evidence="7" type="primary">yloA</name>
    <name evidence="5" type="synonym">rqcH</name>
    <name evidence="7" type="ORF">XYCOK13_05020</name>
</gene>
<sequence>MALDGLVVRAIANELQACVGGRIHKIHQPSPHDIVLQIRSRGVSRKVLISASPTYPRVHATERTFVNPLEAPMFCMLLRKHFENAVIESIRQEGAERVLHLDVRQSDELGDINAKRLIIELMGRHSNIIITDPSTGTIVDGIHHVTPAISSYRVVMPGTLYTNPPAQDKADPFQETELQCLERMLQANDEEQAMKASAWLVHTYSGISPLAAREVVHRSGHSIHTDMRTFVQEPASGQKLAHSFLQTVRLVAENHIEPNITADEQADKSYFSAIALSHVDGTAVRFPSISDCLDTYFGEKAERDLVKQKTADLERFLLNEIAKNAKKIDKLKEAAADAEQAERYRIMGELITANLYQMERGMEHMDVINYYDEQQAPITIPLDPQLTPSENAQRYFKRYTKAKNGRIAAREQLESASAEIKYLESVLVQLRNASLQDIEEIRDELAEEGYVRQRNKKEKRKKKNNKPAVSGYLSSEGIPLYVGKNNLQNEYVTNRMAHSSDTWLHTKDIPGSHVVIRSREYGDATLEEAAMLAAYFSQARESSQVPVDYTLIRHVRKPNGAKPGYVIYDNQKTVYVTPDKERIDKLKPLNS</sequence>
<evidence type="ECO:0000256" key="1">
    <source>
        <dbReference type="ARBA" id="ARBA00022555"/>
    </source>
</evidence>
<protein>
    <recommendedName>
        <fullName evidence="5">Rqc2 homolog RqcH</fullName>
        <shortName evidence="5">RqcH</shortName>
    </recommendedName>
</protein>
<dbReference type="EMBL" id="BOVK01000006">
    <property type="protein sequence ID" value="GIQ67678.1"/>
    <property type="molecule type" value="Genomic_DNA"/>
</dbReference>
<keyword evidence="2 5" id="KW-0699">rRNA-binding</keyword>
<keyword evidence="8" id="KW-1185">Reference proteome</keyword>
<dbReference type="Pfam" id="PF05670">
    <property type="entry name" value="NFACT-R_1"/>
    <property type="match status" value="1"/>
</dbReference>
<name>A0A8J4GYR2_9BACL</name>
<dbReference type="GO" id="GO:0000049">
    <property type="term" value="F:tRNA binding"/>
    <property type="evidence" value="ECO:0007669"/>
    <property type="project" value="UniProtKB-UniRule"/>
</dbReference>
<dbReference type="HAMAP" id="MF_00844_B">
    <property type="entry name" value="RqcH_B"/>
    <property type="match status" value="1"/>
</dbReference>
<evidence type="ECO:0000313" key="7">
    <source>
        <dbReference type="EMBL" id="GIQ67678.1"/>
    </source>
</evidence>
<evidence type="ECO:0000256" key="3">
    <source>
        <dbReference type="ARBA" id="ARBA00022884"/>
    </source>
</evidence>
<proteinExistence type="inferred from homology"/>
<organism evidence="7 8">
    <name type="scientific">Xylanibacillus composti</name>
    <dbReference type="NCBI Taxonomy" id="1572762"/>
    <lineage>
        <taxon>Bacteria</taxon>
        <taxon>Bacillati</taxon>
        <taxon>Bacillota</taxon>
        <taxon>Bacilli</taxon>
        <taxon>Bacillales</taxon>
        <taxon>Paenibacillaceae</taxon>
        <taxon>Xylanibacillus</taxon>
    </lineage>
</organism>
<dbReference type="PANTHER" id="PTHR15239">
    <property type="entry name" value="NUCLEAR EXPORT MEDIATOR FACTOR NEMF"/>
    <property type="match status" value="1"/>
</dbReference>
<evidence type="ECO:0000259" key="6">
    <source>
        <dbReference type="Pfam" id="PF05670"/>
    </source>
</evidence>
<keyword evidence="1 5" id="KW-0820">tRNA-binding</keyword>
<dbReference type="Pfam" id="PF05833">
    <property type="entry name" value="NFACT_N"/>
    <property type="match status" value="1"/>
</dbReference>
<dbReference type="Gene3D" id="1.10.8.50">
    <property type="match status" value="1"/>
</dbReference>
<dbReference type="InterPro" id="IPR051608">
    <property type="entry name" value="RQC_Subunit_NEMF"/>
</dbReference>
<dbReference type="FunFam" id="2.30.310.10:FF:000004">
    <property type="entry name" value="Fibronectin-binding protein A"/>
    <property type="match status" value="1"/>
</dbReference>
<evidence type="ECO:0000256" key="2">
    <source>
        <dbReference type="ARBA" id="ARBA00022730"/>
    </source>
</evidence>
<comment type="caution">
    <text evidence="7">The sequence shown here is derived from an EMBL/GenBank/DDBJ whole genome shotgun (WGS) entry which is preliminary data.</text>
</comment>